<keyword evidence="1" id="KW-0175">Coiled coil</keyword>
<dbReference type="Proteomes" id="UP001142592">
    <property type="component" value="Unassembled WGS sequence"/>
</dbReference>
<dbReference type="RefSeq" id="WP_266268582.1">
    <property type="nucleotide sequence ID" value="NZ_JAPJUH010000002.1"/>
</dbReference>
<name>A0A9X3I8D2_9SPHI</name>
<protein>
    <submittedName>
        <fullName evidence="2">Uncharacterized protein</fullName>
    </submittedName>
</protein>
<feature type="coiled-coil region" evidence="1">
    <location>
        <begin position="2"/>
        <end position="29"/>
    </location>
</feature>
<reference evidence="2" key="1">
    <citation type="submission" date="2022-11" db="EMBL/GenBank/DDBJ databases">
        <authorList>
            <person name="Graham C."/>
            <person name="Newman J.D."/>
        </authorList>
    </citation>
    <scope>NUCLEOTIDE SEQUENCE</scope>
    <source>
        <strain evidence="2">DSM 19486</strain>
    </source>
</reference>
<accession>A0A9X3I8D2</accession>
<dbReference type="EMBL" id="JAPJUH010000002">
    <property type="protein sequence ID" value="MCX3264130.1"/>
    <property type="molecule type" value="Genomic_DNA"/>
</dbReference>
<proteinExistence type="predicted"/>
<evidence type="ECO:0000313" key="3">
    <source>
        <dbReference type="Proteomes" id="UP001142592"/>
    </source>
</evidence>
<keyword evidence="3" id="KW-1185">Reference proteome</keyword>
<organism evidence="2 3">
    <name type="scientific">Pedobacter agri</name>
    <dbReference type="NCBI Taxonomy" id="454586"/>
    <lineage>
        <taxon>Bacteria</taxon>
        <taxon>Pseudomonadati</taxon>
        <taxon>Bacteroidota</taxon>
        <taxon>Sphingobacteriia</taxon>
        <taxon>Sphingobacteriales</taxon>
        <taxon>Sphingobacteriaceae</taxon>
        <taxon>Pedobacter</taxon>
    </lineage>
</organism>
<evidence type="ECO:0000313" key="2">
    <source>
        <dbReference type="EMBL" id="MCX3264130.1"/>
    </source>
</evidence>
<sequence length="233" mass="27363">MNEELNELIAAYEDEREELTKCLNDCLEDFDYLGAHKFQQGIAMANHQLLILNSIKDPSYPKKTELENMIRYYDRLKTLRPLISGYADEQIAKTKVRLNMVSNQKVIPFYDGQEFDDAIFDLAYGKILSFVFHLKKSSNLYLKFKCKKNNLIISITPDEQIGNEIFFPKDKKRLLKSLGFKRNKTKEYFQLKFSLTSFKDAQPVKTIVSRVIYDVFYRNELDTETTLVIQSNF</sequence>
<gene>
    <name evidence="2" type="ORF">OQZ29_05200</name>
</gene>
<comment type="caution">
    <text evidence="2">The sequence shown here is derived from an EMBL/GenBank/DDBJ whole genome shotgun (WGS) entry which is preliminary data.</text>
</comment>
<dbReference type="AlphaFoldDB" id="A0A9X3I8D2"/>
<evidence type="ECO:0000256" key="1">
    <source>
        <dbReference type="SAM" id="Coils"/>
    </source>
</evidence>